<protein>
    <submittedName>
        <fullName evidence="2">Uncharacterized protein</fullName>
    </submittedName>
</protein>
<dbReference type="Proteomes" id="UP001469553">
    <property type="component" value="Unassembled WGS sequence"/>
</dbReference>
<proteinExistence type="predicted"/>
<organism evidence="2 3">
    <name type="scientific">Ameca splendens</name>
    <dbReference type="NCBI Taxonomy" id="208324"/>
    <lineage>
        <taxon>Eukaryota</taxon>
        <taxon>Metazoa</taxon>
        <taxon>Chordata</taxon>
        <taxon>Craniata</taxon>
        <taxon>Vertebrata</taxon>
        <taxon>Euteleostomi</taxon>
        <taxon>Actinopterygii</taxon>
        <taxon>Neopterygii</taxon>
        <taxon>Teleostei</taxon>
        <taxon>Neoteleostei</taxon>
        <taxon>Acanthomorphata</taxon>
        <taxon>Ovalentaria</taxon>
        <taxon>Atherinomorphae</taxon>
        <taxon>Cyprinodontiformes</taxon>
        <taxon>Goodeidae</taxon>
        <taxon>Ameca</taxon>
    </lineage>
</organism>
<evidence type="ECO:0000313" key="2">
    <source>
        <dbReference type="EMBL" id="MEQ2311597.1"/>
    </source>
</evidence>
<accession>A0ABV1A0H1</accession>
<comment type="caution">
    <text evidence="2">The sequence shown here is derived from an EMBL/GenBank/DDBJ whole genome shotgun (WGS) entry which is preliminary data.</text>
</comment>
<reference evidence="2 3" key="1">
    <citation type="submission" date="2021-06" db="EMBL/GenBank/DDBJ databases">
        <authorList>
            <person name="Palmer J.M."/>
        </authorList>
    </citation>
    <scope>NUCLEOTIDE SEQUENCE [LARGE SCALE GENOMIC DNA]</scope>
    <source>
        <strain evidence="2 3">AS_MEX2019</strain>
        <tissue evidence="2">Muscle</tissue>
    </source>
</reference>
<evidence type="ECO:0000313" key="3">
    <source>
        <dbReference type="Proteomes" id="UP001469553"/>
    </source>
</evidence>
<dbReference type="EMBL" id="JAHRIP010077146">
    <property type="protein sequence ID" value="MEQ2311597.1"/>
    <property type="molecule type" value="Genomic_DNA"/>
</dbReference>
<name>A0ABV1A0H1_9TELE</name>
<evidence type="ECO:0000256" key="1">
    <source>
        <dbReference type="SAM" id="MobiDB-lite"/>
    </source>
</evidence>
<keyword evidence="3" id="KW-1185">Reference proteome</keyword>
<sequence length="145" mass="16845">MCKIKLSTEMHSMQHDSERQRSSCCMKTDHWLLLQLLLVVNNSQRTMGRVGFTLPASNITNTSFLCYTDQRVYTFIKKRDKIKIRCVKHQLYPSSGLSSREKHKSTPARQLTLAGRSDPHSEQHLFIMSVRLGPSYRAQIRSRFT</sequence>
<feature type="region of interest" description="Disordered" evidence="1">
    <location>
        <begin position="95"/>
        <end position="117"/>
    </location>
</feature>
<gene>
    <name evidence="2" type="ORF">AMECASPLE_021861</name>
</gene>